<dbReference type="EMBL" id="JAULSV010000005">
    <property type="protein sequence ID" value="KAK0643586.1"/>
    <property type="molecule type" value="Genomic_DNA"/>
</dbReference>
<feature type="region of interest" description="Disordered" evidence="1">
    <location>
        <begin position="155"/>
        <end position="196"/>
    </location>
</feature>
<gene>
    <name evidence="2" type="ORF">B0T16DRAFT_459715</name>
</gene>
<proteinExistence type="predicted"/>
<feature type="region of interest" description="Disordered" evidence="1">
    <location>
        <begin position="224"/>
        <end position="296"/>
    </location>
</feature>
<keyword evidence="3" id="KW-1185">Reference proteome</keyword>
<dbReference type="AlphaFoldDB" id="A0AA39Y1V9"/>
<evidence type="ECO:0000313" key="3">
    <source>
        <dbReference type="Proteomes" id="UP001174936"/>
    </source>
</evidence>
<comment type="caution">
    <text evidence="2">The sequence shown here is derived from an EMBL/GenBank/DDBJ whole genome shotgun (WGS) entry which is preliminary data.</text>
</comment>
<feature type="region of interest" description="Disordered" evidence="1">
    <location>
        <begin position="1"/>
        <end position="68"/>
    </location>
</feature>
<evidence type="ECO:0000313" key="2">
    <source>
        <dbReference type="EMBL" id="KAK0643586.1"/>
    </source>
</evidence>
<feature type="compositionally biased region" description="Basic and acidic residues" evidence="1">
    <location>
        <begin position="277"/>
        <end position="286"/>
    </location>
</feature>
<sequence length="296" mass="32364">MATSSPISPRSLFHQPPLPTPQVPPSPYLSEEAHVHSLQHPPPSPGQKDDAAGWLAPKHRRVSSSNIPHLPLLEEVSPGASASESRSVFPNLSWRKNSIARLKIKEKKSLYLESNTVSEAPAKPIDAVEAVAAPLVATPIEQNPGNKIENLAKTGTVERAPSTASRSRRIRFGRGGSWHSTRDHKRSDSSATDTIVTKPRVPIEEISKAALLIRPQLWATQFPGGEATRVNTPPLKEDVPDGRPRGLFFDVSGPSSEQPQQGSESASSLGPNQTPHPRQDDRDPFDQRVPGRRREW</sequence>
<dbReference type="Proteomes" id="UP001174936">
    <property type="component" value="Unassembled WGS sequence"/>
</dbReference>
<organism evidence="2 3">
    <name type="scientific">Cercophora newfieldiana</name>
    <dbReference type="NCBI Taxonomy" id="92897"/>
    <lineage>
        <taxon>Eukaryota</taxon>
        <taxon>Fungi</taxon>
        <taxon>Dikarya</taxon>
        <taxon>Ascomycota</taxon>
        <taxon>Pezizomycotina</taxon>
        <taxon>Sordariomycetes</taxon>
        <taxon>Sordariomycetidae</taxon>
        <taxon>Sordariales</taxon>
        <taxon>Lasiosphaeriaceae</taxon>
        <taxon>Cercophora</taxon>
    </lineage>
</organism>
<feature type="compositionally biased region" description="Low complexity" evidence="1">
    <location>
        <begin position="252"/>
        <end position="268"/>
    </location>
</feature>
<protein>
    <submittedName>
        <fullName evidence="2">Uncharacterized protein</fullName>
    </submittedName>
</protein>
<name>A0AA39Y1V9_9PEZI</name>
<accession>A0AA39Y1V9</accession>
<feature type="compositionally biased region" description="Basic and acidic residues" evidence="1">
    <location>
        <begin position="235"/>
        <end position="244"/>
    </location>
</feature>
<reference evidence="2" key="1">
    <citation type="submission" date="2023-06" db="EMBL/GenBank/DDBJ databases">
        <title>Genome-scale phylogeny and comparative genomics of the fungal order Sordariales.</title>
        <authorList>
            <consortium name="Lawrence Berkeley National Laboratory"/>
            <person name="Hensen N."/>
            <person name="Bonometti L."/>
            <person name="Westerberg I."/>
            <person name="Brannstrom I.O."/>
            <person name="Guillou S."/>
            <person name="Cros-Aarteil S."/>
            <person name="Calhoun S."/>
            <person name="Haridas S."/>
            <person name="Kuo A."/>
            <person name="Mondo S."/>
            <person name="Pangilinan J."/>
            <person name="Riley R."/>
            <person name="Labutti K."/>
            <person name="Andreopoulos B."/>
            <person name="Lipzen A."/>
            <person name="Chen C."/>
            <person name="Yanf M."/>
            <person name="Daum C."/>
            <person name="Ng V."/>
            <person name="Clum A."/>
            <person name="Steindorff A."/>
            <person name="Ohm R."/>
            <person name="Martin F."/>
            <person name="Silar P."/>
            <person name="Natvig D."/>
            <person name="Lalanne C."/>
            <person name="Gautier V."/>
            <person name="Ament-Velasquez S.L."/>
            <person name="Kruys A."/>
            <person name="Hutchinson M.I."/>
            <person name="Powell A.J."/>
            <person name="Barry K."/>
            <person name="Miller A.N."/>
            <person name="Grigoriev I.V."/>
            <person name="Debuchy R."/>
            <person name="Gladieux P."/>
            <person name="Thoren M.H."/>
            <person name="Johannesson H."/>
        </authorList>
    </citation>
    <scope>NUCLEOTIDE SEQUENCE</scope>
    <source>
        <strain evidence="2">SMH2532-1</strain>
    </source>
</reference>
<evidence type="ECO:0000256" key="1">
    <source>
        <dbReference type="SAM" id="MobiDB-lite"/>
    </source>
</evidence>
<feature type="compositionally biased region" description="Pro residues" evidence="1">
    <location>
        <begin position="16"/>
        <end position="27"/>
    </location>
</feature>